<organism evidence="1 2">
    <name type="scientific">Dichomitus squalens (strain LYAD-421)</name>
    <name type="common">Western red white-rot fungus</name>
    <dbReference type="NCBI Taxonomy" id="732165"/>
    <lineage>
        <taxon>Eukaryota</taxon>
        <taxon>Fungi</taxon>
        <taxon>Dikarya</taxon>
        <taxon>Basidiomycota</taxon>
        <taxon>Agaricomycotina</taxon>
        <taxon>Agaricomycetes</taxon>
        <taxon>Polyporales</taxon>
        <taxon>Polyporaceae</taxon>
        <taxon>Dichomitus</taxon>
    </lineage>
</organism>
<dbReference type="Proteomes" id="UP000053319">
    <property type="component" value="Unassembled WGS sequence"/>
</dbReference>
<evidence type="ECO:0000313" key="2">
    <source>
        <dbReference type="Proteomes" id="UP000053319"/>
    </source>
</evidence>
<name>R7SGQ0_DICSQ</name>
<dbReference type="HOGENOM" id="CLU_1053831_0_0_1"/>
<dbReference type="EMBL" id="JH719787">
    <property type="protein sequence ID" value="EJF55334.1"/>
    <property type="molecule type" value="Genomic_DNA"/>
</dbReference>
<protein>
    <submittedName>
        <fullName evidence="1">Uncharacterized protein</fullName>
    </submittedName>
</protein>
<dbReference type="KEGG" id="dsq:DICSQDRAFT_176067"/>
<reference evidence="1 2" key="1">
    <citation type="journal article" date="2012" name="Science">
        <title>The Paleozoic origin of enzymatic lignin decomposition reconstructed from 31 fungal genomes.</title>
        <authorList>
            <person name="Floudas D."/>
            <person name="Binder M."/>
            <person name="Riley R."/>
            <person name="Barry K."/>
            <person name="Blanchette R.A."/>
            <person name="Henrissat B."/>
            <person name="Martinez A.T."/>
            <person name="Otillar R."/>
            <person name="Spatafora J.W."/>
            <person name="Yadav J.S."/>
            <person name="Aerts A."/>
            <person name="Benoit I."/>
            <person name="Boyd A."/>
            <person name="Carlson A."/>
            <person name="Copeland A."/>
            <person name="Coutinho P.M."/>
            <person name="de Vries R.P."/>
            <person name="Ferreira P."/>
            <person name="Findley K."/>
            <person name="Foster B."/>
            <person name="Gaskell J."/>
            <person name="Glotzer D."/>
            <person name="Gorecki P."/>
            <person name="Heitman J."/>
            <person name="Hesse C."/>
            <person name="Hori C."/>
            <person name="Igarashi K."/>
            <person name="Jurgens J.A."/>
            <person name="Kallen N."/>
            <person name="Kersten P."/>
            <person name="Kohler A."/>
            <person name="Kuees U."/>
            <person name="Kumar T.K.A."/>
            <person name="Kuo A."/>
            <person name="LaButti K."/>
            <person name="Larrondo L.F."/>
            <person name="Lindquist E."/>
            <person name="Ling A."/>
            <person name="Lombard V."/>
            <person name="Lucas S."/>
            <person name="Lundell T."/>
            <person name="Martin R."/>
            <person name="McLaughlin D.J."/>
            <person name="Morgenstern I."/>
            <person name="Morin E."/>
            <person name="Murat C."/>
            <person name="Nagy L.G."/>
            <person name="Nolan M."/>
            <person name="Ohm R.A."/>
            <person name="Patyshakuliyeva A."/>
            <person name="Rokas A."/>
            <person name="Ruiz-Duenas F.J."/>
            <person name="Sabat G."/>
            <person name="Salamov A."/>
            <person name="Samejima M."/>
            <person name="Schmutz J."/>
            <person name="Slot J.C."/>
            <person name="St John F."/>
            <person name="Stenlid J."/>
            <person name="Sun H."/>
            <person name="Sun S."/>
            <person name="Syed K."/>
            <person name="Tsang A."/>
            <person name="Wiebenga A."/>
            <person name="Young D."/>
            <person name="Pisabarro A."/>
            <person name="Eastwood D.C."/>
            <person name="Martin F."/>
            <person name="Cullen D."/>
            <person name="Grigoriev I.V."/>
            <person name="Hibbett D.S."/>
        </authorList>
    </citation>
    <scope>NUCLEOTIDE SEQUENCE [LARGE SCALE GENOMIC DNA]</scope>
    <source>
        <strain evidence="1 2">LYAD-421 SS1</strain>
    </source>
</reference>
<proteinExistence type="predicted"/>
<gene>
    <name evidence="1" type="ORF">DICSQDRAFT_176067</name>
</gene>
<dbReference type="AlphaFoldDB" id="R7SGQ0"/>
<dbReference type="RefSeq" id="XP_007371926.1">
    <property type="nucleotide sequence ID" value="XM_007371864.1"/>
</dbReference>
<sequence>MSSYTPIALYTFKTPGGRHFGRSQRRKNKVVAEYRAWSVKQAFANLPRSTNPMAASRTTKKESTDSPVVVVVVVDTANLQACDAMVVDEEGRSVVEGHGDACASPTEPVLLVEGSRSGCESGSQSAETPLVAESATLLDRSGAQEVRTTRTTDKVKIQRNTTSERRITRNMGEAEQDLVDEQEVERMLLLEDAVDDEDGNETQALLTHAEKTDEKTESNVQVEKSTDLAFCLYAHVGEQQTMIAKMWEMQSEMATLAVQAERLRLV</sequence>
<evidence type="ECO:0000313" key="1">
    <source>
        <dbReference type="EMBL" id="EJF55334.1"/>
    </source>
</evidence>
<accession>R7SGQ0</accession>
<dbReference type="GeneID" id="18840355"/>